<comment type="subcellular location">
    <subcellularLocation>
        <location evidence="1">Membrane</location>
    </subcellularLocation>
</comment>
<feature type="transmembrane region" description="Helical" evidence="7">
    <location>
        <begin position="272"/>
        <end position="289"/>
    </location>
</feature>
<evidence type="ECO:0000313" key="10">
    <source>
        <dbReference type="Proteomes" id="UP001359559"/>
    </source>
</evidence>
<dbReference type="GO" id="GO:0016020">
    <property type="term" value="C:membrane"/>
    <property type="evidence" value="ECO:0007669"/>
    <property type="project" value="UniProtKB-SubCell"/>
</dbReference>
<dbReference type="PANTHER" id="PTHR23130:SF157">
    <property type="entry name" value="AUXIN-INDUCED IN ROOT CULTURES PROTEIN 12"/>
    <property type="match status" value="1"/>
</dbReference>
<evidence type="ECO:0000256" key="1">
    <source>
        <dbReference type="ARBA" id="ARBA00004370"/>
    </source>
</evidence>
<keyword evidence="2" id="KW-0813">Transport</keyword>
<evidence type="ECO:0000256" key="7">
    <source>
        <dbReference type="SAM" id="Phobius"/>
    </source>
</evidence>
<dbReference type="AlphaFoldDB" id="A0AAN9IWA6"/>
<dbReference type="Pfam" id="PF04526">
    <property type="entry name" value="DUF568"/>
    <property type="match status" value="1"/>
</dbReference>
<dbReference type="CDD" id="cd09629">
    <property type="entry name" value="DOMON_CIL1_like"/>
    <property type="match status" value="1"/>
</dbReference>
<reference evidence="9 10" key="1">
    <citation type="submission" date="2024-01" db="EMBL/GenBank/DDBJ databases">
        <title>The genomes of 5 underutilized Papilionoideae crops provide insights into root nodulation and disease resistance.</title>
        <authorList>
            <person name="Yuan L."/>
        </authorList>
    </citation>
    <scope>NUCLEOTIDE SEQUENCE [LARGE SCALE GENOMIC DNA]</scope>
    <source>
        <strain evidence="9">LY-2023</strain>
        <tissue evidence="9">Leaf</tissue>
    </source>
</reference>
<dbReference type="InterPro" id="IPR005018">
    <property type="entry name" value="DOMON_domain"/>
</dbReference>
<evidence type="ECO:0000256" key="6">
    <source>
        <dbReference type="SAM" id="MobiDB-lite"/>
    </source>
</evidence>
<evidence type="ECO:0000256" key="3">
    <source>
        <dbReference type="ARBA" id="ARBA00022729"/>
    </source>
</evidence>
<sequence>MALFQISPSHLHTLSSSLYKSHSQTQNHYSLSHNHFSTMASNSHAILPTTLSLFFFFFLSLLTPSYSALTCASQKLPPHRTYDNCTDLPVLGATLHFTFNAANHSLAVAFSAEPPKSDGWVAWGINPSGGGMIGTQALIAFKSNSNVGVHLYNLTAYKGIDQVKSLSFDTWDVAAEEANGVITIFATVKVPEKADNLSQVWQVGPVTGGKPSIHELKPENIGAKAALSAVPMVKSGGGNNSAGGNVSGSGGNSNSSMSGEKSGGALVKGERFGMGFYLGLVLVLMSLVAM</sequence>
<feature type="region of interest" description="Disordered" evidence="6">
    <location>
        <begin position="238"/>
        <end position="262"/>
    </location>
</feature>
<evidence type="ECO:0000259" key="8">
    <source>
        <dbReference type="PROSITE" id="PS50836"/>
    </source>
</evidence>
<dbReference type="Proteomes" id="UP001359559">
    <property type="component" value="Unassembled WGS sequence"/>
</dbReference>
<keyword evidence="3" id="KW-0732">Signal</keyword>
<keyword evidence="4" id="KW-0249">Electron transport</keyword>
<feature type="transmembrane region" description="Helical" evidence="7">
    <location>
        <begin position="45"/>
        <end position="69"/>
    </location>
</feature>
<dbReference type="PROSITE" id="PS50836">
    <property type="entry name" value="DOMON"/>
    <property type="match status" value="1"/>
</dbReference>
<dbReference type="PANTHER" id="PTHR23130">
    <property type="entry name" value="CYTOCHROME B561 AND DOMON DOMAIN-CONTAINING PROTEIN"/>
    <property type="match status" value="1"/>
</dbReference>
<organism evidence="9 10">
    <name type="scientific">Clitoria ternatea</name>
    <name type="common">Butterfly pea</name>
    <dbReference type="NCBI Taxonomy" id="43366"/>
    <lineage>
        <taxon>Eukaryota</taxon>
        <taxon>Viridiplantae</taxon>
        <taxon>Streptophyta</taxon>
        <taxon>Embryophyta</taxon>
        <taxon>Tracheophyta</taxon>
        <taxon>Spermatophyta</taxon>
        <taxon>Magnoliopsida</taxon>
        <taxon>eudicotyledons</taxon>
        <taxon>Gunneridae</taxon>
        <taxon>Pentapetalae</taxon>
        <taxon>rosids</taxon>
        <taxon>fabids</taxon>
        <taxon>Fabales</taxon>
        <taxon>Fabaceae</taxon>
        <taxon>Papilionoideae</taxon>
        <taxon>50 kb inversion clade</taxon>
        <taxon>NPAAA clade</taxon>
        <taxon>indigoferoid/millettioid clade</taxon>
        <taxon>Phaseoleae</taxon>
        <taxon>Clitoria</taxon>
    </lineage>
</organism>
<evidence type="ECO:0000256" key="5">
    <source>
        <dbReference type="ARBA" id="ARBA00023136"/>
    </source>
</evidence>
<keyword evidence="10" id="KW-1185">Reference proteome</keyword>
<feature type="compositionally biased region" description="Gly residues" evidence="6">
    <location>
        <begin position="238"/>
        <end position="251"/>
    </location>
</feature>
<protein>
    <recommendedName>
        <fullName evidence="8">DOMON domain-containing protein</fullName>
    </recommendedName>
</protein>
<proteinExistence type="predicted"/>
<comment type="caution">
    <text evidence="9">The sequence shown here is derived from an EMBL/GenBank/DDBJ whole genome shotgun (WGS) entry which is preliminary data.</text>
</comment>
<keyword evidence="5 7" id="KW-0472">Membrane</keyword>
<feature type="domain" description="DOMON" evidence="8">
    <location>
        <begin position="91"/>
        <end position="204"/>
    </location>
</feature>
<keyword evidence="7" id="KW-1133">Transmembrane helix</keyword>
<feature type="compositionally biased region" description="Low complexity" evidence="6">
    <location>
        <begin position="252"/>
        <end position="262"/>
    </location>
</feature>
<keyword evidence="7" id="KW-0812">Transmembrane</keyword>
<evidence type="ECO:0000313" key="9">
    <source>
        <dbReference type="EMBL" id="KAK7286749.1"/>
    </source>
</evidence>
<name>A0AAN9IWA6_CLITE</name>
<dbReference type="InterPro" id="IPR045265">
    <property type="entry name" value="AIR12_DOMON"/>
</dbReference>
<gene>
    <name evidence="9" type="ORF">RJT34_21969</name>
</gene>
<accession>A0AAN9IWA6</accession>
<evidence type="ECO:0000256" key="2">
    <source>
        <dbReference type="ARBA" id="ARBA00022448"/>
    </source>
</evidence>
<dbReference type="EMBL" id="JAYKXN010000005">
    <property type="protein sequence ID" value="KAK7286749.1"/>
    <property type="molecule type" value="Genomic_DNA"/>
</dbReference>
<evidence type="ECO:0000256" key="4">
    <source>
        <dbReference type="ARBA" id="ARBA00022982"/>
    </source>
</evidence>